<evidence type="ECO:0000259" key="1">
    <source>
        <dbReference type="PROSITE" id="PS50404"/>
    </source>
</evidence>
<dbReference type="InterPro" id="IPR040079">
    <property type="entry name" value="Glutathione_S-Trfase"/>
</dbReference>
<dbReference type="Gene3D" id="1.20.1050.10">
    <property type="match status" value="1"/>
</dbReference>
<dbReference type="InterPro" id="IPR036282">
    <property type="entry name" value="Glutathione-S-Trfase_C_sf"/>
</dbReference>
<dbReference type="SUPFAM" id="SSF47616">
    <property type="entry name" value="GST C-terminal domain-like"/>
    <property type="match status" value="1"/>
</dbReference>
<dbReference type="SFLD" id="SFLDG00358">
    <property type="entry name" value="Main_(cytGST)"/>
    <property type="match status" value="1"/>
</dbReference>
<dbReference type="SUPFAM" id="SSF52833">
    <property type="entry name" value="Thioredoxin-like"/>
    <property type="match status" value="1"/>
</dbReference>
<dbReference type="PANTHER" id="PTHR43968:SF6">
    <property type="entry name" value="GLUTATHIONE S-TRANSFERASE OMEGA"/>
    <property type="match status" value="1"/>
</dbReference>
<feature type="domain" description="GST N-terminal" evidence="1">
    <location>
        <begin position="1"/>
        <end position="77"/>
    </location>
</feature>
<dbReference type="AlphaFoldDB" id="A0A0J6GDU1"/>
<dbReference type="OrthoDB" id="5242791at2"/>
<dbReference type="PANTHER" id="PTHR43968">
    <property type="match status" value="1"/>
</dbReference>
<feature type="domain" description="GST C-terminal" evidence="2">
    <location>
        <begin position="82"/>
        <end position="210"/>
    </location>
</feature>
<keyword evidence="4" id="KW-1185">Reference proteome</keyword>
<dbReference type="PROSITE" id="PS50404">
    <property type="entry name" value="GST_NTER"/>
    <property type="match status" value="1"/>
</dbReference>
<dbReference type="EMBL" id="FNUD01000002">
    <property type="protein sequence ID" value="SEE39900.1"/>
    <property type="molecule type" value="Genomic_DNA"/>
</dbReference>
<name>A0A0J6GDU1_PSEDM</name>
<evidence type="ECO:0000313" key="4">
    <source>
        <dbReference type="Proteomes" id="UP000183613"/>
    </source>
</evidence>
<dbReference type="Gene3D" id="3.40.30.10">
    <property type="entry name" value="Glutaredoxin"/>
    <property type="match status" value="1"/>
</dbReference>
<reference evidence="3" key="1">
    <citation type="submission" date="2016-10" db="EMBL/GenBank/DDBJ databases">
        <authorList>
            <person name="Varghese N."/>
            <person name="Submissions S."/>
        </authorList>
    </citation>
    <scope>NUCLEOTIDE SEQUENCE [LARGE SCALE GENOMIC DNA]</scope>
    <source>
        <strain evidence="3">LMG 25555</strain>
    </source>
</reference>
<dbReference type="GO" id="GO:0016740">
    <property type="term" value="F:transferase activity"/>
    <property type="evidence" value="ECO:0007669"/>
    <property type="project" value="UniProtKB-KW"/>
</dbReference>
<accession>A0A0J6GDU1</accession>
<dbReference type="CDD" id="cd00570">
    <property type="entry name" value="GST_N_family"/>
    <property type="match status" value="1"/>
</dbReference>
<dbReference type="RefSeq" id="WP_048360601.1">
    <property type="nucleotide sequence ID" value="NZ_FNUD01000002.1"/>
</dbReference>
<dbReference type="PATRIC" id="fig|882211.3.peg.2914"/>
<dbReference type="GO" id="GO:0005737">
    <property type="term" value="C:cytoplasm"/>
    <property type="evidence" value="ECO:0007669"/>
    <property type="project" value="TreeGrafter"/>
</dbReference>
<dbReference type="InterPro" id="IPR010987">
    <property type="entry name" value="Glutathione-S-Trfase_C-like"/>
</dbReference>
<dbReference type="InterPro" id="IPR036249">
    <property type="entry name" value="Thioredoxin-like_sf"/>
</dbReference>
<organism evidence="3 4">
    <name type="scientific">Pseudomonas deceptionensis</name>
    <dbReference type="NCBI Taxonomy" id="882211"/>
    <lineage>
        <taxon>Bacteria</taxon>
        <taxon>Pseudomonadati</taxon>
        <taxon>Pseudomonadota</taxon>
        <taxon>Gammaproteobacteria</taxon>
        <taxon>Pseudomonadales</taxon>
        <taxon>Pseudomonadaceae</taxon>
        <taxon>Pseudomonas</taxon>
    </lineage>
</organism>
<comment type="caution">
    <text evidence="3">The sequence shown here is derived from an EMBL/GenBank/DDBJ whole genome shotgun (WGS) entry which is preliminary data.</text>
</comment>
<evidence type="ECO:0000313" key="3">
    <source>
        <dbReference type="EMBL" id="SEE39900.1"/>
    </source>
</evidence>
<sequence length="219" mass="23916">MLKLYGFAVSNYYNMVKLALLEKGVPFEEVPFFAGQTPEALAVSPRGKVPVLGVDQGFINETSVILEYIEQTQPGPKLLPVDPFERAQVLALAKEIELYIELPARACYAEAFFGMPVPDAIKAKARTELLEGMASLGRHGKFAPFVAGETLSVADIYFAYSVNLACAVGHKIFGLDLLADMPGAKALLERLEQNPHVQKIAADKEAAMPQFLAWISSKK</sequence>
<dbReference type="InterPro" id="IPR004045">
    <property type="entry name" value="Glutathione_S-Trfase_N"/>
</dbReference>
<dbReference type="InterPro" id="IPR050983">
    <property type="entry name" value="GST_Omega/HSP26"/>
</dbReference>
<protein>
    <submittedName>
        <fullName evidence="3">Glutathione S-transferase</fullName>
    </submittedName>
</protein>
<gene>
    <name evidence="3" type="ORF">SAMN04489800_0703</name>
</gene>
<dbReference type="SFLD" id="SFLDS00019">
    <property type="entry name" value="Glutathione_Transferase_(cytos"/>
    <property type="match status" value="1"/>
</dbReference>
<dbReference type="Pfam" id="PF13417">
    <property type="entry name" value="GST_N_3"/>
    <property type="match status" value="1"/>
</dbReference>
<evidence type="ECO:0000259" key="2">
    <source>
        <dbReference type="PROSITE" id="PS50405"/>
    </source>
</evidence>
<dbReference type="Proteomes" id="UP000183613">
    <property type="component" value="Unassembled WGS sequence"/>
</dbReference>
<dbReference type="PROSITE" id="PS50405">
    <property type="entry name" value="GST_CTER"/>
    <property type="match status" value="1"/>
</dbReference>
<proteinExistence type="predicted"/>